<feature type="transmembrane region" description="Helical" evidence="1">
    <location>
        <begin position="26"/>
        <end position="51"/>
    </location>
</feature>
<keyword evidence="1" id="KW-1133">Transmembrane helix</keyword>
<keyword evidence="1" id="KW-0812">Transmembrane</keyword>
<gene>
    <name evidence="2" type="ORF">EDS130_LOCUS40619</name>
</gene>
<evidence type="ECO:0000313" key="3">
    <source>
        <dbReference type="Proteomes" id="UP000663852"/>
    </source>
</evidence>
<proteinExistence type="predicted"/>
<accession>A0A815QUC5</accession>
<sequence length="219" mass="25308">MSNNSNETADYNDVDLFTLETPFSRILNFSILITCLIPAMICTLVIFYYFIRLRDLRAKQQHHVVIILLFFNFIIMIAELPITLIHLHYGQLIPPSYSLCIYWIFLCNSLFSVKLENTPQQKSSFKGVVPICSAHALQRTNDCQGHDKPNQSKSIILQVSSDPLCIRNAKYFSNLAMPSKSPIKVYLLLNSKVHLSMIEIFFCSKTFYRKLQNEFHQSS</sequence>
<feature type="transmembrane region" description="Helical" evidence="1">
    <location>
        <begin position="95"/>
        <end position="113"/>
    </location>
</feature>
<keyword evidence="1" id="KW-0472">Membrane</keyword>
<organism evidence="2 3">
    <name type="scientific">Adineta ricciae</name>
    <name type="common">Rotifer</name>
    <dbReference type="NCBI Taxonomy" id="249248"/>
    <lineage>
        <taxon>Eukaryota</taxon>
        <taxon>Metazoa</taxon>
        <taxon>Spiralia</taxon>
        <taxon>Gnathifera</taxon>
        <taxon>Rotifera</taxon>
        <taxon>Eurotatoria</taxon>
        <taxon>Bdelloidea</taxon>
        <taxon>Adinetida</taxon>
        <taxon>Adinetidae</taxon>
        <taxon>Adineta</taxon>
    </lineage>
</organism>
<comment type="caution">
    <text evidence="2">The sequence shown here is derived from an EMBL/GenBank/DDBJ whole genome shotgun (WGS) entry which is preliminary data.</text>
</comment>
<dbReference type="Proteomes" id="UP000663852">
    <property type="component" value="Unassembled WGS sequence"/>
</dbReference>
<dbReference type="EMBL" id="CAJNOJ010000497">
    <property type="protein sequence ID" value="CAF1468330.1"/>
    <property type="molecule type" value="Genomic_DNA"/>
</dbReference>
<name>A0A815QUC5_ADIRI</name>
<evidence type="ECO:0000313" key="2">
    <source>
        <dbReference type="EMBL" id="CAF1468330.1"/>
    </source>
</evidence>
<feature type="transmembrane region" description="Helical" evidence="1">
    <location>
        <begin position="63"/>
        <end position="89"/>
    </location>
</feature>
<dbReference type="AlphaFoldDB" id="A0A815QUC5"/>
<protein>
    <submittedName>
        <fullName evidence="2">Uncharacterized protein</fullName>
    </submittedName>
</protein>
<evidence type="ECO:0000256" key="1">
    <source>
        <dbReference type="SAM" id="Phobius"/>
    </source>
</evidence>
<reference evidence="2" key="1">
    <citation type="submission" date="2021-02" db="EMBL/GenBank/DDBJ databases">
        <authorList>
            <person name="Nowell W R."/>
        </authorList>
    </citation>
    <scope>NUCLEOTIDE SEQUENCE</scope>
</reference>